<comment type="caution">
    <text evidence="3">The sequence shown here is derived from an EMBL/GenBank/DDBJ whole genome shotgun (WGS) entry which is preliminary data.</text>
</comment>
<feature type="chain" id="PRO_5038727042" evidence="2">
    <location>
        <begin position="24"/>
        <end position="526"/>
    </location>
</feature>
<dbReference type="OrthoDB" id="3225049at2"/>
<dbReference type="eggNOG" id="COG1653">
    <property type="taxonomic scope" value="Bacteria"/>
</dbReference>
<evidence type="ECO:0000313" key="3">
    <source>
        <dbReference type="EMBL" id="KFI52670.1"/>
    </source>
</evidence>
<name>A0A087A1M0_9BIFI</name>
<dbReference type="Proteomes" id="UP000029108">
    <property type="component" value="Unassembled WGS sequence"/>
</dbReference>
<protein>
    <submittedName>
        <fullName evidence="3">ABC transporter</fullName>
    </submittedName>
</protein>
<dbReference type="SUPFAM" id="SSF53850">
    <property type="entry name" value="Periplasmic binding protein-like II"/>
    <property type="match status" value="1"/>
</dbReference>
<evidence type="ECO:0000256" key="2">
    <source>
        <dbReference type="SAM" id="SignalP"/>
    </source>
</evidence>
<reference evidence="3 4" key="1">
    <citation type="submission" date="2014-03" db="EMBL/GenBank/DDBJ databases">
        <title>Genomics of Bifidobacteria.</title>
        <authorList>
            <person name="Ventura M."/>
            <person name="Milani C."/>
            <person name="Lugli G.A."/>
        </authorList>
    </citation>
    <scope>NUCLEOTIDE SEQUENCE [LARGE SCALE GENOMIC DNA]</scope>
    <source>
        <strain evidence="3 4">DSM 23969</strain>
    </source>
</reference>
<dbReference type="PANTHER" id="PTHR43649:SF33">
    <property type="entry name" value="POLYGALACTURONAN_RHAMNOGALACTURONAN-BINDING PROTEIN YTCQ"/>
    <property type="match status" value="1"/>
</dbReference>
<dbReference type="RefSeq" id="WP_033493345.1">
    <property type="nucleotide sequence ID" value="NZ_JDUU01000009.1"/>
</dbReference>
<dbReference type="PANTHER" id="PTHR43649">
    <property type="entry name" value="ARABINOSE-BINDING PROTEIN-RELATED"/>
    <property type="match status" value="1"/>
</dbReference>
<keyword evidence="1 2" id="KW-0732">Signal</keyword>
<feature type="signal peptide" evidence="2">
    <location>
        <begin position="1"/>
        <end position="23"/>
    </location>
</feature>
<proteinExistence type="predicted"/>
<dbReference type="Gene3D" id="3.40.190.10">
    <property type="entry name" value="Periplasmic binding protein-like II"/>
    <property type="match status" value="2"/>
</dbReference>
<accession>A0A087A1M0</accession>
<dbReference type="STRING" id="1437608.GCA_000771645_02509"/>
<sequence>MSRTSVKAIIAASSAAAMLLPLAACGNDTAGSADEPVTIVVNVRTDMMRIGTMDWPKELEKETGVKIDIKGIDEATWSNQKSQTLAANDIADITVYGYSTSDTAKFSSQFEDLLPHLKDMPNVERFFEEKPEAKEYVETLNGKMYNLPSYRGKLLESPNNIMVINKAWLDKLGLDIPKTWDELITALEAFKTQDPNGNGKADEIPYLARPWTTTQIMESYSPFLFLNSFGLETTTMNDATMNGYYVKDGKVGTYLTTDEFRQTVDLLSEMVGKGLMRKTDLTSDWSKYYNTLKGDGKTNTVGMEFGWSIMDFSKSDEYVAMPLPAAPGVSADDVTWDSGVNAYVAQGVAVRKDSPRMDKILKVIDALYSQEFSVKQYYGDSKYWTKSGDTYTMNDEWQKNYNDGKLPGLQEHFAGWIPDNVEIENAAAQDVQKSEDGKVYDEQLAHVDKTKDVIPNYVNPSDEDRVTLSNNGATMINYAVPVIAKWINSGKPVLDNEWDAYVKNLKSYNIDQNVQIWQKWYDQYMK</sequence>
<gene>
    <name evidence="3" type="ORF">BBIA_0351</name>
</gene>
<dbReference type="InterPro" id="IPR050490">
    <property type="entry name" value="Bact_solute-bd_prot1"/>
</dbReference>
<dbReference type="EMBL" id="JGYN01000004">
    <property type="protein sequence ID" value="KFI52670.1"/>
    <property type="molecule type" value="Genomic_DNA"/>
</dbReference>
<keyword evidence="4" id="KW-1185">Reference proteome</keyword>
<evidence type="ECO:0000313" key="4">
    <source>
        <dbReference type="Proteomes" id="UP000029108"/>
    </source>
</evidence>
<organism evidence="3 4">
    <name type="scientific">Bifidobacterium biavatii DSM 23969</name>
    <dbReference type="NCBI Taxonomy" id="1437608"/>
    <lineage>
        <taxon>Bacteria</taxon>
        <taxon>Bacillati</taxon>
        <taxon>Actinomycetota</taxon>
        <taxon>Actinomycetes</taxon>
        <taxon>Bifidobacteriales</taxon>
        <taxon>Bifidobacteriaceae</taxon>
        <taxon>Bifidobacterium</taxon>
    </lineage>
</organism>
<evidence type="ECO:0000256" key="1">
    <source>
        <dbReference type="ARBA" id="ARBA00022729"/>
    </source>
</evidence>
<dbReference type="AlphaFoldDB" id="A0A087A1M0"/>